<dbReference type="RefSeq" id="WP_139191874.1">
    <property type="nucleotide sequence ID" value="NZ_FNNZ01000005.1"/>
</dbReference>
<organism evidence="1 2">
    <name type="scientific">Thiocapsa roseopersicina</name>
    <dbReference type="NCBI Taxonomy" id="1058"/>
    <lineage>
        <taxon>Bacteria</taxon>
        <taxon>Pseudomonadati</taxon>
        <taxon>Pseudomonadota</taxon>
        <taxon>Gammaproteobacteria</taxon>
        <taxon>Chromatiales</taxon>
        <taxon>Chromatiaceae</taxon>
        <taxon>Thiocapsa</taxon>
    </lineage>
</organism>
<evidence type="ECO:0000313" key="2">
    <source>
        <dbReference type="Proteomes" id="UP000198816"/>
    </source>
</evidence>
<dbReference type="EMBL" id="FNNZ01000005">
    <property type="protein sequence ID" value="SDW52894.1"/>
    <property type="molecule type" value="Genomic_DNA"/>
</dbReference>
<dbReference type="STRING" id="1058.SAMN05421783_10528"/>
<dbReference type="OrthoDB" id="277577at2"/>
<reference evidence="2" key="1">
    <citation type="submission" date="2016-10" db="EMBL/GenBank/DDBJ databases">
        <authorList>
            <person name="Varghese N."/>
            <person name="Submissions S."/>
        </authorList>
    </citation>
    <scope>NUCLEOTIDE SEQUENCE [LARGE SCALE GENOMIC DNA]</scope>
    <source>
        <strain evidence="2">DSM 217</strain>
    </source>
</reference>
<keyword evidence="2" id="KW-1185">Reference proteome</keyword>
<protein>
    <recommendedName>
        <fullName evidence="3">YfiR family protein</fullName>
    </recommendedName>
</protein>
<evidence type="ECO:0000313" key="1">
    <source>
        <dbReference type="EMBL" id="SDW52894.1"/>
    </source>
</evidence>
<dbReference type="InterPro" id="IPR025293">
    <property type="entry name" value="YfiR/HmsC-like"/>
</dbReference>
<gene>
    <name evidence="1" type="ORF">SAMN05421783_10528</name>
</gene>
<name>A0A1H2UBR8_THIRO</name>
<dbReference type="Pfam" id="PF13689">
    <property type="entry name" value="DUF4154"/>
    <property type="match status" value="1"/>
</dbReference>
<evidence type="ECO:0008006" key="3">
    <source>
        <dbReference type="Google" id="ProtNLM"/>
    </source>
</evidence>
<dbReference type="AlphaFoldDB" id="A0A1H2UBR8"/>
<proteinExistence type="predicted"/>
<sequence>MLASAFLPRGSGRLFALLIALLPCWLSVAAAQDQRDDNLLTELKVAYIYNLTRFIEWPAVPAERPFVIGVIGDPVMARHLRALEQEAKRVEDRPIEIRAYPSPEAIGPSEILFVGTEAQEQLAAILRRTAGQPTLLVGDTPGDAERGLAIEIYRKPDIFRKTERLRLRINAAALKDRGLAASARLYDVAEVVR</sequence>
<accession>A0A1H2UBR8</accession>
<dbReference type="Proteomes" id="UP000198816">
    <property type="component" value="Unassembled WGS sequence"/>
</dbReference>